<dbReference type="PANTHER" id="PTHR43806:SF11">
    <property type="entry name" value="CEREVISIN-RELATED"/>
    <property type="match status" value="1"/>
</dbReference>
<dbReference type="InterPro" id="IPR000209">
    <property type="entry name" value="Peptidase_S8/S53_dom"/>
</dbReference>
<dbReference type="SUPFAM" id="SSF54897">
    <property type="entry name" value="Protease propeptides/inhibitors"/>
    <property type="match status" value="1"/>
</dbReference>
<dbReference type="PROSITE" id="PS00138">
    <property type="entry name" value="SUBTILASE_SER"/>
    <property type="match status" value="1"/>
</dbReference>
<feature type="active site" description="Charge relay system" evidence="5">
    <location>
        <position position="341"/>
    </location>
</feature>
<dbReference type="InterPro" id="IPR015500">
    <property type="entry name" value="Peptidase_S8_subtilisin-rel"/>
</dbReference>
<evidence type="ECO:0000256" key="3">
    <source>
        <dbReference type="ARBA" id="ARBA00022801"/>
    </source>
</evidence>
<dbReference type="Gene3D" id="3.40.50.200">
    <property type="entry name" value="Peptidase S8/S53 domain"/>
    <property type="match status" value="1"/>
</dbReference>
<dbReference type="PROSITE" id="PS00136">
    <property type="entry name" value="SUBTILASE_ASP"/>
    <property type="match status" value="1"/>
</dbReference>
<accession>A0A936ZW50</accession>
<keyword evidence="7" id="KW-0732">Signal</keyword>
<protein>
    <submittedName>
        <fullName evidence="10">S8 family peptidase</fullName>
    </submittedName>
</protein>
<dbReference type="PRINTS" id="PR00723">
    <property type="entry name" value="SUBTILISIN"/>
</dbReference>
<feature type="signal peptide" evidence="7">
    <location>
        <begin position="1"/>
        <end position="26"/>
    </location>
</feature>
<evidence type="ECO:0000256" key="4">
    <source>
        <dbReference type="ARBA" id="ARBA00022825"/>
    </source>
</evidence>
<name>A0A936ZW50_9BURK</name>
<dbReference type="InterPro" id="IPR022398">
    <property type="entry name" value="Peptidase_S8_His-AS"/>
</dbReference>
<evidence type="ECO:0000313" key="10">
    <source>
        <dbReference type="EMBL" id="MBL0421649.1"/>
    </source>
</evidence>
<dbReference type="SUPFAM" id="SSF52743">
    <property type="entry name" value="Subtilisin-like"/>
    <property type="match status" value="1"/>
</dbReference>
<sequence length="507" mass="51319">MRHHPGLTTRTILFALLALSGTGGWAQVPPPAAAVRSFGPSEPIPDRYIVTFTPRVAQPAIEAARLVGAAGPGAQLHHAYAHAIRGFAATLPPAAVQALQRNPLVQRIERDQTVQVTSQQSPATWGLDRLDQAGLPLDSIYRYSRTGAGVHAFVIDSGVRGDHSEFTGRLLPGFTSITDGRGTEDCNGHGTHVSGTVGGTTWGVAKQVSLVPVRVLDCRGSGSWSGVIAGIDWAAGSLLRPAVANLSLGGGKSASVNEAVQGLVASGVTTVVAAGNSNADACNYSPASTPQAITVGATTSTDARASYSNWGACLDLFAPGSGITSAGSGSPTASAVLSGTSMASPHVAGLAALVLEAQPDAPIEAVFLTLQAFATPDKIPSPDASLLQPLARAEPVAPDASLPTVTVGSIQGRSEAASKSQWRAIATVTLVSPTVTAPSAALANVVVSGRFDSGSGTCTTDPSGSCSIRSSGIKSNVSMTRFSLTGVSGSSVNYAPGGTVQITIHKP</sequence>
<feature type="domain" description="Peptidase S8/S53" evidence="8">
    <location>
        <begin position="153"/>
        <end position="361"/>
    </location>
</feature>
<keyword evidence="3 5" id="KW-0378">Hydrolase</keyword>
<dbReference type="GO" id="GO:0006508">
    <property type="term" value="P:proteolysis"/>
    <property type="evidence" value="ECO:0007669"/>
    <property type="project" value="UniProtKB-KW"/>
</dbReference>
<evidence type="ECO:0000256" key="7">
    <source>
        <dbReference type="SAM" id="SignalP"/>
    </source>
</evidence>
<comment type="similarity">
    <text evidence="1 5 6">Belongs to the peptidase S8 family.</text>
</comment>
<evidence type="ECO:0000256" key="5">
    <source>
        <dbReference type="PROSITE-ProRule" id="PRU01240"/>
    </source>
</evidence>
<feature type="chain" id="PRO_5038017472" evidence="7">
    <location>
        <begin position="27"/>
        <end position="507"/>
    </location>
</feature>
<dbReference type="FunFam" id="3.40.50.200:FF:000014">
    <property type="entry name" value="Proteinase K"/>
    <property type="match status" value="1"/>
</dbReference>
<dbReference type="GO" id="GO:0005615">
    <property type="term" value="C:extracellular space"/>
    <property type="evidence" value="ECO:0007669"/>
    <property type="project" value="TreeGrafter"/>
</dbReference>
<dbReference type="InterPro" id="IPR034193">
    <property type="entry name" value="PCSK9_ProteinaseK-like"/>
</dbReference>
<dbReference type="InterPro" id="IPR023827">
    <property type="entry name" value="Peptidase_S8_Asp-AS"/>
</dbReference>
<dbReference type="GO" id="GO:0004252">
    <property type="term" value="F:serine-type endopeptidase activity"/>
    <property type="evidence" value="ECO:0007669"/>
    <property type="project" value="UniProtKB-UniRule"/>
</dbReference>
<dbReference type="RefSeq" id="WP_201684718.1">
    <property type="nucleotide sequence ID" value="NZ_JAEQNA010000005.1"/>
</dbReference>
<evidence type="ECO:0000256" key="6">
    <source>
        <dbReference type="RuleBase" id="RU003355"/>
    </source>
</evidence>
<dbReference type="CDD" id="cd04077">
    <property type="entry name" value="Peptidases_S8_PCSK9_ProteinaseK_like"/>
    <property type="match status" value="1"/>
</dbReference>
<organism evidence="10 11">
    <name type="scientific">Ramlibacter aurantiacus</name>
    <dbReference type="NCBI Taxonomy" id="2801330"/>
    <lineage>
        <taxon>Bacteria</taxon>
        <taxon>Pseudomonadati</taxon>
        <taxon>Pseudomonadota</taxon>
        <taxon>Betaproteobacteria</taxon>
        <taxon>Burkholderiales</taxon>
        <taxon>Comamonadaceae</taxon>
        <taxon>Ramlibacter</taxon>
    </lineage>
</organism>
<dbReference type="EMBL" id="JAEQNA010000005">
    <property type="protein sequence ID" value="MBL0421649.1"/>
    <property type="molecule type" value="Genomic_DNA"/>
</dbReference>
<gene>
    <name evidence="10" type="ORF">JI739_14930</name>
</gene>
<dbReference type="PROSITE" id="PS00137">
    <property type="entry name" value="SUBTILASE_HIS"/>
    <property type="match status" value="1"/>
</dbReference>
<dbReference type="AlphaFoldDB" id="A0A936ZW50"/>
<comment type="caution">
    <text evidence="10">The sequence shown here is derived from an EMBL/GenBank/DDBJ whole genome shotgun (WGS) entry which is preliminary data.</text>
</comment>
<dbReference type="PROSITE" id="PS51892">
    <property type="entry name" value="SUBTILASE"/>
    <property type="match status" value="1"/>
</dbReference>
<evidence type="ECO:0000313" key="11">
    <source>
        <dbReference type="Proteomes" id="UP000613011"/>
    </source>
</evidence>
<dbReference type="PANTHER" id="PTHR43806">
    <property type="entry name" value="PEPTIDASE S8"/>
    <property type="match status" value="1"/>
</dbReference>
<keyword evidence="4 5" id="KW-0720">Serine protease</keyword>
<dbReference type="InterPro" id="IPR037045">
    <property type="entry name" value="S8pro/Inhibitor_I9_sf"/>
</dbReference>
<dbReference type="Pfam" id="PF00082">
    <property type="entry name" value="Peptidase_S8"/>
    <property type="match status" value="1"/>
</dbReference>
<evidence type="ECO:0000256" key="2">
    <source>
        <dbReference type="ARBA" id="ARBA00022670"/>
    </source>
</evidence>
<dbReference type="Gene3D" id="3.30.70.80">
    <property type="entry name" value="Peptidase S8 propeptide/proteinase inhibitor I9"/>
    <property type="match status" value="1"/>
</dbReference>
<reference evidence="10" key="1">
    <citation type="submission" date="2021-01" db="EMBL/GenBank/DDBJ databases">
        <title>Ramlibacter sp. strain AW1 16S ribosomal RNA gene Genome sequencing and assembly.</title>
        <authorList>
            <person name="Kang M."/>
        </authorList>
    </citation>
    <scope>NUCLEOTIDE SEQUENCE</scope>
    <source>
        <strain evidence="10">AW1</strain>
    </source>
</reference>
<proteinExistence type="inferred from homology"/>
<dbReference type="InterPro" id="IPR050131">
    <property type="entry name" value="Peptidase_S8_subtilisin-like"/>
</dbReference>
<keyword evidence="2 5" id="KW-0645">Protease</keyword>
<evidence type="ECO:0000259" key="9">
    <source>
        <dbReference type="Pfam" id="PF05922"/>
    </source>
</evidence>
<dbReference type="InterPro" id="IPR036852">
    <property type="entry name" value="Peptidase_S8/S53_dom_sf"/>
</dbReference>
<feature type="domain" description="Inhibitor I9" evidence="9">
    <location>
        <begin position="48"/>
        <end position="116"/>
    </location>
</feature>
<evidence type="ECO:0000259" key="8">
    <source>
        <dbReference type="Pfam" id="PF00082"/>
    </source>
</evidence>
<dbReference type="InterPro" id="IPR023828">
    <property type="entry name" value="Peptidase_S8_Ser-AS"/>
</dbReference>
<dbReference type="Pfam" id="PF05922">
    <property type="entry name" value="Inhibitor_I9"/>
    <property type="match status" value="1"/>
</dbReference>
<feature type="active site" description="Charge relay system" evidence="5">
    <location>
        <position position="189"/>
    </location>
</feature>
<feature type="active site" description="Charge relay system" evidence="5">
    <location>
        <position position="156"/>
    </location>
</feature>
<keyword evidence="11" id="KW-1185">Reference proteome</keyword>
<evidence type="ECO:0000256" key="1">
    <source>
        <dbReference type="ARBA" id="ARBA00011073"/>
    </source>
</evidence>
<dbReference type="Proteomes" id="UP000613011">
    <property type="component" value="Unassembled WGS sequence"/>
</dbReference>
<dbReference type="InterPro" id="IPR010259">
    <property type="entry name" value="S8pro/Inhibitor_I9"/>
</dbReference>